<name>A0ABS4H260_9BACL</name>
<dbReference type="InterPro" id="IPR050266">
    <property type="entry name" value="AB_hydrolase_sf"/>
</dbReference>
<dbReference type="InterPro" id="IPR029058">
    <property type="entry name" value="AB_hydrolase_fold"/>
</dbReference>
<keyword evidence="2 4" id="KW-0378">Hydrolase</keyword>
<dbReference type="InterPro" id="IPR002410">
    <property type="entry name" value="Peptidase_S33"/>
</dbReference>
<dbReference type="PANTHER" id="PTHR43798:SF33">
    <property type="entry name" value="HYDROLASE, PUTATIVE (AFU_ORTHOLOGUE AFUA_2G14860)-RELATED"/>
    <property type="match status" value="1"/>
</dbReference>
<dbReference type="Gene3D" id="3.40.50.1820">
    <property type="entry name" value="alpha/beta hydrolase"/>
    <property type="match status" value="1"/>
</dbReference>
<dbReference type="EC" id="3.4.11.5" evidence="4"/>
<proteinExistence type="inferred from homology"/>
<comment type="caution">
    <text evidence="4">The sequence shown here is derived from an EMBL/GenBank/DDBJ whole genome shotgun (WGS) entry which is preliminary data.</text>
</comment>
<sequence length="301" mass="34711">MSGFISIQDHKIYYEIVGEENLPVYLYLHGGPGTGSYDFMLLQAKRLSPFMRIIAIDQSGVLRSDIINDEDHFTFQQLIDDCEFIREYFELKEWGLIAHSFGGYLAAHYQLQHPDKITQIIFECPTFDLGSSSRSLLLGAANEYKRLGKYRDADECLRAAEIKDSAALWSVFTDLTNNLGEHRDNLYVHGENKQFFNEIVRNSGIPNEQWGRSGTHQRKLFQEGKVFESVLERLESIQCPMFLIKGKYDWVASEDQISVFSNGQMNRKVSILNHSGHFPRFEEPDLYADVIREFVCPAEQN</sequence>
<dbReference type="Proteomes" id="UP001519273">
    <property type="component" value="Unassembled WGS sequence"/>
</dbReference>
<evidence type="ECO:0000313" key="5">
    <source>
        <dbReference type="Proteomes" id="UP001519273"/>
    </source>
</evidence>
<evidence type="ECO:0000256" key="1">
    <source>
        <dbReference type="ARBA" id="ARBA00010088"/>
    </source>
</evidence>
<keyword evidence="4" id="KW-0645">Protease</keyword>
<dbReference type="SUPFAM" id="SSF53474">
    <property type="entry name" value="alpha/beta-Hydrolases"/>
    <property type="match status" value="1"/>
</dbReference>
<evidence type="ECO:0000256" key="2">
    <source>
        <dbReference type="ARBA" id="ARBA00022801"/>
    </source>
</evidence>
<dbReference type="PRINTS" id="PR00793">
    <property type="entry name" value="PROAMNOPTASE"/>
</dbReference>
<evidence type="ECO:0000313" key="4">
    <source>
        <dbReference type="EMBL" id="MBP1936546.1"/>
    </source>
</evidence>
<dbReference type="PANTHER" id="PTHR43798">
    <property type="entry name" value="MONOACYLGLYCEROL LIPASE"/>
    <property type="match status" value="1"/>
</dbReference>
<evidence type="ECO:0000259" key="3">
    <source>
        <dbReference type="Pfam" id="PF00561"/>
    </source>
</evidence>
<keyword evidence="5" id="KW-1185">Reference proteome</keyword>
<dbReference type="InterPro" id="IPR000073">
    <property type="entry name" value="AB_hydrolase_1"/>
</dbReference>
<feature type="domain" description="AB hydrolase-1" evidence="3">
    <location>
        <begin position="26"/>
        <end position="284"/>
    </location>
</feature>
<protein>
    <submittedName>
        <fullName evidence="4">Proline iminopeptidase</fullName>
        <ecNumber evidence="4">3.4.11.5</ecNumber>
    </submittedName>
</protein>
<organism evidence="4 5">
    <name type="scientific">Paenibacillus sediminis</name>
    <dbReference type="NCBI Taxonomy" id="664909"/>
    <lineage>
        <taxon>Bacteria</taxon>
        <taxon>Bacillati</taxon>
        <taxon>Bacillota</taxon>
        <taxon>Bacilli</taxon>
        <taxon>Bacillales</taxon>
        <taxon>Paenibacillaceae</taxon>
        <taxon>Paenibacillus</taxon>
    </lineage>
</organism>
<accession>A0ABS4H260</accession>
<reference evidence="4 5" key="1">
    <citation type="submission" date="2021-03" db="EMBL/GenBank/DDBJ databases">
        <title>Genomic Encyclopedia of Type Strains, Phase IV (KMG-IV): sequencing the most valuable type-strain genomes for metagenomic binning, comparative biology and taxonomic classification.</title>
        <authorList>
            <person name="Goeker M."/>
        </authorList>
    </citation>
    <scope>NUCLEOTIDE SEQUENCE [LARGE SCALE GENOMIC DNA]</scope>
    <source>
        <strain evidence="4 5">DSM 23491</strain>
    </source>
</reference>
<dbReference type="GO" id="GO:0004177">
    <property type="term" value="F:aminopeptidase activity"/>
    <property type="evidence" value="ECO:0007669"/>
    <property type="project" value="UniProtKB-KW"/>
</dbReference>
<gene>
    <name evidence="4" type="ORF">J2Z20_001407</name>
</gene>
<comment type="similarity">
    <text evidence="1">Belongs to the peptidase S33 family.</text>
</comment>
<dbReference type="RefSeq" id="WP_209847008.1">
    <property type="nucleotide sequence ID" value="NZ_CBCRVE010000002.1"/>
</dbReference>
<dbReference type="Pfam" id="PF00561">
    <property type="entry name" value="Abhydrolase_1"/>
    <property type="match status" value="1"/>
</dbReference>
<keyword evidence="4" id="KW-0031">Aminopeptidase</keyword>
<dbReference type="EMBL" id="JAGGKP010000001">
    <property type="protein sequence ID" value="MBP1936546.1"/>
    <property type="molecule type" value="Genomic_DNA"/>
</dbReference>